<organism evidence="1 2">
    <name type="scientific">Croceibacterium mercuriale</name>
    <dbReference type="NCBI Taxonomy" id="1572751"/>
    <lineage>
        <taxon>Bacteria</taxon>
        <taxon>Pseudomonadati</taxon>
        <taxon>Pseudomonadota</taxon>
        <taxon>Alphaproteobacteria</taxon>
        <taxon>Sphingomonadales</taxon>
        <taxon>Erythrobacteraceae</taxon>
        <taxon>Croceibacterium</taxon>
    </lineage>
</organism>
<dbReference type="OrthoDB" id="9777694at2"/>
<dbReference type="RefSeq" id="WP_039098006.1">
    <property type="nucleotide sequence ID" value="NZ_JTDN01000005.1"/>
</dbReference>
<evidence type="ECO:0000313" key="2">
    <source>
        <dbReference type="Proteomes" id="UP000030988"/>
    </source>
</evidence>
<evidence type="ECO:0000313" key="1">
    <source>
        <dbReference type="EMBL" id="KHL24117.1"/>
    </source>
</evidence>
<dbReference type="AlphaFoldDB" id="A0A0B2BWB6"/>
<dbReference type="STRING" id="1572751.PK98_15655"/>
<reference evidence="1 2" key="1">
    <citation type="submission" date="2014-11" db="EMBL/GenBank/DDBJ databases">
        <title>Draft genome sequence of Kirrobacter mercurialis.</title>
        <authorList>
            <person name="Coil D.A."/>
            <person name="Eisen J.A."/>
        </authorList>
    </citation>
    <scope>NUCLEOTIDE SEQUENCE [LARGE SCALE GENOMIC DNA]</scope>
    <source>
        <strain evidence="1 2">Coronado</strain>
    </source>
</reference>
<gene>
    <name evidence="1" type="ORF">PK98_15655</name>
</gene>
<protein>
    <submittedName>
        <fullName evidence="1">Uncharacterized protein</fullName>
    </submittedName>
</protein>
<proteinExistence type="predicted"/>
<keyword evidence="2" id="KW-1185">Reference proteome</keyword>
<dbReference type="Proteomes" id="UP000030988">
    <property type="component" value="Unassembled WGS sequence"/>
</dbReference>
<sequence>MSRYYGYDGAQVLPEDLIRLAWSEPMRDLALKVGMSDVGLRKLFVSLGIITPPQGYWNKVRAGKGVPPIPSPPSRRVGEIGRCRVDNRLARLVPEAPPLPSSGPFASSLVPEDLEELRACELKALSKVRVPKTLERAHPALQHILAKEASRQVKAQESQWHWDAAKFGNAVDQRRLRILNMIFFAISQRGHDGILYEDREDLYAGALIGDTRLGLTLSIAGKYRTIAHRGYQRPDPMLPAATPLILQTKDQDGPSLSWQDDATGKLETRIAQIAADLIVAGEQAFRIGLRKAEEWADERRLQREKERLAWVEKRNQQRLTDLRQSGELLRQAEAIRALVATVEQHLSGTATVNGVTLSQWRQWALGEADRVDPVLSGQVFDHLTPPAQED</sequence>
<dbReference type="EMBL" id="JTDN01000005">
    <property type="protein sequence ID" value="KHL24117.1"/>
    <property type="molecule type" value="Genomic_DNA"/>
</dbReference>
<comment type="caution">
    <text evidence="1">The sequence shown here is derived from an EMBL/GenBank/DDBJ whole genome shotgun (WGS) entry which is preliminary data.</text>
</comment>
<name>A0A0B2BWB6_9SPHN</name>
<accession>A0A0B2BWB6</accession>